<accession>A0A7J5Y6L9</accession>
<evidence type="ECO:0000313" key="1">
    <source>
        <dbReference type="EMBL" id="KAF3844339.1"/>
    </source>
</evidence>
<dbReference type="Proteomes" id="UP000518266">
    <property type="component" value="Unassembled WGS sequence"/>
</dbReference>
<evidence type="ECO:0000313" key="2">
    <source>
        <dbReference type="Proteomes" id="UP000518266"/>
    </source>
</evidence>
<gene>
    <name evidence="1" type="ORF">F7725_007502</name>
</gene>
<comment type="caution">
    <text evidence="1">The sequence shown here is derived from an EMBL/GenBank/DDBJ whole genome shotgun (WGS) entry which is preliminary data.</text>
</comment>
<reference evidence="1 2" key="1">
    <citation type="submission" date="2020-03" db="EMBL/GenBank/DDBJ databases">
        <title>Dissostichus mawsoni Genome sequencing and assembly.</title>
        <authorList>
            <person name="Park H."/>
        </authorList>
    </citation>
    <scope>NUCLEOTIDE SEQUENCE [LARGE SCALE GENOMIC DNA]</scope>
    <source>
        <strain evidence="1">DM0001</strain>
        <tissue evidence="1">Muscle</tissue>
    </source>
</reference>
<dbReference type="AlphaFoldDB" id="A0A7J5Y6L9"/>
<sequence length="94" mass="10500">MYRDHKEPGSCLRRSKPFKTPLKCVAQSCTFKCDTLTSLILDDSVIDKSVPTEPLSQPEPSHSCSNISDEQHEQVPFAVDETLFLQNMGVLSTD</sequence>
<keyword evidence="2" id="KW-1185">Reference proteome</keyword>
<organism evidence="1 2">
    <name type="scientific">Dissostichus mawsoni</name>
    <name type="common">Antarctic cod</name>
    <dbReference type="NCBI Taxonomy" id="36200"/>
    <lineage>
        <taxon>Eukaryota</taxon>
        <taxon>Metazoa</taxon>
        <taxon>Chordata</taxon>
        <taxon>Craniata</taxon>
        <taxon>Vertebrata</taxon>
        <taxon>Euteleostomi</taxon>
        <taxon>Actinopterygii</taxon>
        <taxon>Neopterygii</taxon>
        <taxon>Teleostei</taxon>
        <taxon>Neoteleostei</taxon>
        <taxon>Acanthomorphata</taxon>
        <taxon>Eupercaria</taxon>
        <taxon>Perciformes</taxon>
        <taxon>Notothenioidei</taxon>
        <taxon>Nototheniidae</taxon>
        <taxon>Dissostichus</taxon>
    </lineage>
</organism>
<dbReference type="EMBL" id="JAAKFY010000015">
    <property type="protein sequence ID" value="KAF3844339.1"/>
    <property type="molecule type" value="Genomic_DNA"/>
</dbReference>
<protein>
    <submittedName>
        <fullName evidence="1">Uncharacterized protein</fullName>
    </submittedName>
</protein>
<proteinExistence type="predicted"/>
<name>A0A7J5Y6L9_DISMA</name>